<sequence>MSTSKFLQLSKGISKTVPAFLSILAQNENVAFQYNTGAEVQQPPEFSDIVTLMGSDQKQLYSKVFNEALRNYTSVTEMEMQGPKTDQRILRMFHIDPPTYEEKNEFFYILPTVDMTVQLMNDLPEAFEEAEKRRFERAQLHKPFLGGTQNSRKNYSRY</sequence>
<evidence type="ECO:0000256" key="1">
    <source>
        <dbReference type="SAM" id="MobiDB-lite"/>
    </source>
</evidence>
<accession>A0A3G5AIX3</accession>
<proteinExistence type="predicted"/>
<feature type="compositionally biased region" description="Polar residues" evidence="1">
    <location>
        <begin position="147"/>
        <end position="158"/>
    </location>
</feature>
<evidence type="ECO:0000313" key="2">
    <source>
        <dbReference type="EMBL" id="AYV87172.1"/>
    </source>
</evidence>
<protein>
    <submittedName>
        <fullName evidence="2">Uncharacterized protein</fullName>
    </submittedName>
</protein>
<organism evidence="2">
    <name type="scientific">Sylvanvirus sp</name>
    <dbReference type="NCBI Taxonomy" id="2487774"/>
    <lineage>
        <taxon>Viruses</taxon>
    </lineage>
</organism>
<reference evidence="2" key="1">
    <citation type="submission" date="2018-10" db="EMBL/GenBank/DDBJ databases">
        <title>Hidden diversity of soil giant viruses.</title>
        <authorList>
            <person name="Schulz F."/>
            <person name="Alteio L."/>
            <person name="Goudeau D."/>
            <person name="Ryan E.M."/>
            <person name="Malmstrom R.R."/>
            <person name="Blanchard J."/>
            <person name="Woyke T."/>
        </authorList>
    </citation>
    <scope>NUCLEOTIDE SEQUENCE</scope>
    <source>
        <strain evidence="2">SYV1</strain>
    </source>
</reference>
<dbReference type="EMBL" id="MK072537">
    <property type="protein sequence ID" value="AYV87172.1"/>
    <property type="molecule type" value="Genomic_DNA"/>
</dbReference>
<feature type="region of interest" description="Disordered" evidence="1">
    <location>
        <begin position="138"/>
        <end position="158"/>
    </location>
</feature>
<name>A0A3G5AIX3_9VIRU</name>
<gene>
    <name evidence="2" type="ORF">Sylvanvirus31_3</name>
</gene>